<accession>L7W7M1</accession>
<feature type="transmembrane region" description="Helical" evidence="1">
    <location>
        <begin position="128"/>
        <end position="147"/>
    </location>
</feature>
<dbReference type="EMBL" id="CP001397">
    <property type="protein sequence ID" value="AGC77690.1"/>
    <property type="molecule type" value="Genomic_DNA"/>
</dbReference>
<sequence>MQNLESLFKFSYLILLMLNFFGISASVFFGAKSFKPIWIYLLVGIICEAFTELLVRDLITINGQVTNAPFAHLYIWTQFIVFSYFYYSEQMSSKMKKRFILIFSTFFILASSPYIFLESNLMTHDPYISLITMPCVLIFSLIYFVQLLDLKNGYPFISIGIFIVTGSSLIHMSTGAFYEDVDIDIIYLRNTINMLPLIIMQLLFMYEAYLFFSERKQKLTI</sequence>
<dbReference type="HOGENOM" id="CLU_1249546_0_0_10"/>
<name>L7W7M1_NONDD</name>
<feature type="transmembrane region" description="Helical" evidence="1">
    <location>
        <begin position="192"/>
        <end position="212"/>
    </location>
</feature>
<dbReference type="PATRIC" id="fig|592029.3.peg.2540"/>
<reference evidence="2 3" key="1">
    <citation type="journal article" date="2013" name="Genome Biol. Evol.">
        <title>Genomic makeup of the marine flavobacterium Nonlabens (Donghaeana) dokdonensis DSW-6 and identification of a novel class of rhodopsins.</title>
        <authorList>
            <person name="Kwon S.K."/>
            <person name="Kim B.K."/>
            <person name="Song J.Y."/>
            <person name="Kwak M.J."/>
            <person name="Lee C.H."/>
            <person name="Yoon J.H."/>
            <person name="Oh T.K."/>
            <person name="Kim J.F."/>
        </authorList>
    </citation>
    <scope>NUCLEOTIDE SEQUENCE [LARGE SCALE GENOMIC DNA]</scope>
    <source>
        <strain evidence="3">DSM 17205 / KCTC 12402 / DSW-6</strain>
    </source>
</reference>
<dbReference type="KEGG" id="ndo:DDD_2563"/>
<dbReference type="STRING" id="592029.DDD_2563"/>
<feature type="transmembrane region" description="Helical" evidence="1">
    <location>
        <begin position="67"/>
        <end position="87"/>
    </location>
</feature>
<evidence type="ECO:0000313" key="3">
    <source>
        <dbReference type="Proteomes" id="UP000011173"/>
    </source>
</evidence>
<keyword evidence="1" id="KW-0812">Transmembrane</keyword>
<evidence type="ECO:0000256" key="1">
    <source>
        <dbReference type="SAM" id="Phobius"/>
    </source>
</evidence>
<dbReference type="eggNOG" id="ENOG5030RJG">
    <property type="taxonomic scope" value="Bacteria"/>
</dbReference>
<evidence type="ECO:0000313" key="2">
    <source>
        <dbReference type="EMBL" id="AGC77690.1"/>
    </source>
</evidence>
<feature type="transmembrane region" description="Helical" evidence="1">
    <location>
        <begin position="37"/>
        <end position="55"/>
    </location>
</feature>
<feature type="transmembrane region" description="Helical" evidence="1">
    <location>
        <begin position="99"/>
        <end position="116"/>
    </location>
</feature>
<dbReference type="Proteomes" id="UP000011173">
    <property type="component" value="Chromosome"/>
</dbReference>
<organism evidence="2 3">
    <name type="scientific">Nonlabens dokdonensis (strain DSM 17205 / KCTC 12402 / DSW-6)</name>
    <name type="common">Donghaeana dokdonensis</name>
    <dbReference type="NCBI Taxonomy" id="592029"/>
    <lineage>
        <taxon>Bacteria</taxon>
        <taxon>Pseudomonadati</taxon>
        <taxon>Bacteroidota</taxon>
        <taxon>Flavobacteriia</taxon>
        <taxon>Flavobacteriales</taxon>
        <taxon>Flavobacteriaceae</taxon>
        <taxon>Nonlabens</taxon>
    </lineage>
</organism>
<gene>
    <name evidence="2" type="ordered locus">DDD_2563</name>
</gene>
<proteinExistence type="predicted"/>
<dbReference type="AlphaFoldDB" id="L7W7M1"/>
<keyword evidence="1" id="KW-0472">Membrane</keyword>
<keyword evidence="1" id="KW-1133">Transmembrane helix</keyword>
<feature type="transmembrane region" description="Helical" evidence="1">
    <location>
        <begin position="12"/>
        <end position="30"/>
    </location>
</feature>
<feature type="transmembrane region" description="Helical" evidence="1">
    <location>
        <begin position="154"/>
        <end position="172"/>
    </location>
</feature>
<protein>
    <submittedName>
        <fullName evidence="2">Uncharacterized protein</fullName>
    </submittedName>
</protein>